<feature type="transmembrane region" description="Helical" evidence="8">
    <location>
        <begin position="39"/>
        <end position="60"/>
    </location>
</feature>
<comment type="subcellular location">
    <subcellularLocation>
        <location evidence="1">Cell membrane</location>
        <topology evidence="1">Multi-pass membrane protein</topology>
    </subcellularLocation>
</comment>
<evidence type="ECO:0000256" key="4">
    <source>
        <dbReference type="ARBA" id="ARBA00022692"/>
    </source>
</evidence>
<protein>
    <submittedName>
        <fullName evidence="9">Uncharacterized protein</fullName>
    </submittedName>
</protein>
<dbReference type="PANTHER" id="PTHR20855">
    <property type="entry name" value="ADIPOR/PROGESTIN RECEPTOR-RELATED"/>
    <property type="match status" value="1"/>
</dbReference>
<reference evidence="9 10" key="1">
    <citation type="journal article" date="2019" name="Emerg. Microbes Infect.">
        <title>Comprehensive subspecies identification of 175 nontuberculous mycobacteria species based on 7547 genomic profiles.</title>
        <authorList>
            <person name="Matsumoto Y."/>
            <person name="Kinjo T."/>
            <person name="Motooka D."/>
            <person name="Nabeya D."/>
            <person name="Jung N."/>
            <person name="Uechi K."/>
            <person name="Horii T."/>
            <person name="Iida T."/>
            <person name="Fujita J."/>
            <person name="Nakamura S."/>
        </authorList>
    </citation>
    <scope>NUCLEOTIDE SEQUENCE [LARGE SCALE GENOMIC DNA]</scope>
    <source>
        <strain evidence="9 10">JCM 17899</strain>
    </source>
</reference>
<dbReference type="Pfam" id="PF03006">
    <property type="entry name" value="HlyIII"/>
    <property type="match status" value="1"/>
</dbReference>
<dbReference type="KEGG" id="msei:MSEDJ_01960"/>
<evidence type="ECO:0000256" key="2">
    <source>
        <dbReference type="ARBA" id="ARBA00008488"/>
    </source>
</evidence>
<keyword evidence="7" id="KW-0479">Metal-binding</keyword>
<dbReference type="GO" id="GO:0140911">
    <property type="term" value="F:pore-forming activity"/>
    <property type="evidence" value="ECO:0007669"/>
    <property type="project" value="InterPro"/>
</dbReference>
<evidence type="ECO:0000256" key="1">
    <source>
        <dbReference type="ARBA" id="ARBA00004651"/>
    </source>
</evidence>
<name>A0A7I7QJ02_9MYCO</name>
<organism evidence="9 10">
    <name type="scientific">Mycolicibacterium sediminis</name>
    <dbReference type="NCBI Taxonomy" id="1286180"/>
    <lineage>
        <taxon>Bacteria</taxon>
        <taxon>Bacillati</taxon>
        <taxon>Actinomycetota</taxon>
        <taxon>Actinomycetes</taxon>
        <taxon>Mycobacteriales</taxon>
        <taxon>Mycobacteriaceae</taxon>
        <taxon>Mycolicibacterium</taxon>
    </lineage>
</organism>
<evidence type="ECO:0000256" key="7">
    <source>
        <dbReference type="PIRSR" id="PIRSR604254-1"/>
    </source>
</evidence>
<keyword evidence="4 8" id="KW-0812">Transmembrane</keyword>
<dbReference type="EMBL" id="AP022588">
    <property type="protein sequence ID" value="BBY26100.1"/>
    <property type="molecule type" value="Genomic_DNA"/>
</dbReference>
<gene>
    <name evidence="9" type="ORF">MSEDJ_01960</name>
</gene>
<feature type="transmembrane region" description="Helical" evidence="8">
    <location>
        <begin position="134"/>
        <end position="152"/>
    </location>
</feature>
<feature type="binding site" evidence="7">
    <location>
        <position position="223"/>
    </location>
    <ligand>
        <name>Zn(2+)</name>
        <dbReference type="ChEBI" id="CHEBI:29105"/>
    </ligand>
</feature>
<feature type="transmembrane region" description="Helical" evidence="8">
    <location>
        <begin position="187"/>
        <end position="206"/>
    </location>
</feature>
<keyword evidence="6 8" id="KW-0472">Membrane</keyword>
<evidence type="ECO:0000256" key="8">
    <source>
        <dbReference type="SAM" id="Phobius"/>
    </source>
</evidence>
<dbReference type="RefSeq" id="WP_409370791.1">
    <property type="nucleotide sequence ID" value="NZ_AP022588.1"/>
</dbReference>
<comment type="similarity">
    <text evidence="2">Belongs to the UPF0073 (Hly-III) family.</text>
</comment>
<keyword evidence="5 8" id="KW-1133">Transmembrane helix</keyword>
<feature type="binding site" evidence="7">
    <location>
        <position position="219"/>
    </location>
    <ligand>
        <name>Zn(2+)</name>
        <dbReference type="ChEBI" id="CHEBI:29105"/>
    </ligand>
</feature>
<proteinExistence type="inferred from homology"/>
<evidence type="ECO:0000313" key="9">
    <source>
        <dbReference type="EMBL" id="BBY26100.1"/>
    </source>
</evidence>
<dbReference type="NCBIfam" id="TIGR01065">
    <property type="entry name" value="hlyIII"/>
    <property type="match status" value="1"/>
</dbReference>
<evidence type="ECO:0000313" key="10">
    <source>
        <dbReference type="Proteomes" id="UP000467193"/>
    </source>
</evidence>
<evidence type="ECO:0000256" key="6">
    <source>
        <dbReference type="ARBA" id="ARBA00023136"/>
    </source>
</evidence>
<feature type="transmembrane region" description="Helical" evidence="8">
    <location>
        <begin position="158"/>
        <end position="175"/>
    </location>
</feature>
<keyword evidence="10" id="KW-1185">Reference proteome</keyword>
<feature type="transmembrane region" description="Helical" evidence="8">
    <location>
        <begin position="221"/>
        <end position="242"/>
    </location>
</feature>
<accession>A0A7I7QJ02</accession>
<keyword evidence="7" id="KW-0862">Zinc</keyword>
<dbReference type="InterPro" id="IPR005744">
    <property type="entry name" value="Hy-lIII"/>
</dbReference>
<sequence>MRPPETTVPESLDPVAHVHVPTAAEAVAEFMGVPRARGMIHLVAAGVATMAGIALLWSAWDAQRPDAFFAAAVYAVGIVGLFGVSATYHRVQWDSPVAEKWMKRLDHSLIFIFIGACYTPLAMLAMPPQVGTRVLMIVWSGAAAGVALKMLWPSAPRWVGVPLYLLLGYVAILFVEELLDGAGPLAVILLIAGAVLYNIGAILYGARWPNPWPTTFGHHEFFHAFTAVGATCHFVAIWLIVLA</sequence>
<dbReference type="Proteomes" id="UP000467193">
    <property type="component" value="Chromosome"/>
</dbReference>
<evidence type="ECO:0000256" key="3">
    <source>
        <dbReference type="ARBA" id="ARBA00022475"/>
    </source>
</evidence>
<dbReference type="AlphaFoldDB" id="A0A7I7QJ02"/>
<feature type="transmembrane region" description="Helical" evidence="8">
    <location>
        <begin position="108"/>
        <end position="127"/>
    </location>
</feature>
<dbReference type="InterPro" id="IPR004254">
    <property type="entry name" value="AdipoR/HlyIII-related"/>
</dbReference>
<feature type="binding site" evidence="7">
    <location>
        <position position="89"/>
    </location>
    <ligand>
        <name>Zn(2+)</name>
        <dbReference type="ChEBI" id="CHEBI:29105"/>
    </ligand>
</feature>
<dbReference type="PANTHER" id="PTHR20855:SF3">
    <property type="entry name" value="LD03007P"/>
    <property type="match status" value="1"/>
</dbReference>
<feature type="transmembrane region" description="Helical" evidence="8">
    <location>
        <begin position="67"/>
        <end position="88"/>
    </location>
</feature>
<dbReference type="GO" id="GO:0005886">
    <property type="term" value="C:plasma membrane"/>
    <property type="evidence" value="ECO:0007669"/>
    <property type="project" value="UniProtKB-SubCell"/>
</dbReference>
<dbReference type="GO" id="GO:0046872">
    <property type="term" value="F:metal ion binding"/>
    <property type="evidence" value="ECO:0007669"/>
    <property type="project" value="UniProtKB-KW"/>
</dbReference>
<evidence type="ECO:0000256" key="5">
    <source>
        <dbReference type="ARBA" id="ARBA00022989"/>
    </source>
</evidence>
<keyword evidence="3" id="KW-1003">Cell membrane</keyword>